<comment type="caution">
    <text evidence="1">The sequence shown here is derived from an EMBL/GenBank/DDBJ whole genome shotgun (WGS) entry which is preliminary data.</text>
</comment>
<dbReference type="AlphaFoldDB" id="A0A660C8D7"/>
<dbReference type="Gene3D" id="3.30.530.20">
    <property type="match status" value="1"/>
</dbReference>
<dbReference type="SUPFAM" id="SSF55961">
    <property type="entry name" value="Bet v1-like"/>
    <property type="match status" value="1"/>
</dbReference>
<protein>
    <submittedName>
        <fullName evidence="1">Polyketide cyclase/dehydrase/lipid transport protein</fullName>
    </submittedName>
</protein>
<proteinExistence type="predicted"/>
<accession>A0A660C8D7</accession>
<dbReference type="RefSeq" id="WP_030534240.1">
    <property type="nucleotide sequence ID" value="NZ_JOIJ01000026.1"/>
</dbReference>
<dbReference type="Proteomes" id="UP000317303">
    <property type="component" value="Unassembled WGS sequence"/>
</dbReference>
<sequence length="119" mass="12254">MNIAETKTCGAGPASVWEVVGDVESVATWIPALESRHLDGDVRYVTFAYSGGEATERIEGVRRQLPLLEAVLAKGASDLARYVTGTVIPVDGGASAVTLGTFATDVVAAAEEFRAGAGA</sequence>
<evidence type="ECO:0000313" key="1">
    <source>
        <dbReference type="EMBL" id="TWH18634.1"/>
    </source>
</evidence>
<organism evidence="1 2">
    <name type="scientific">Prauserella rugosa</name>
    <dbReference type="NCBI Taxonomy" id="43354"/>
    <lineage>
        <taxon>Bacteria</taxon>
        <taxon>Bacillati</taxon>
        <taxon>Actinomycetota</taxon>
        <taxon>Actinomycetes</taxon>
        <taxon>Pseudonocardiales</taxon>
        <taxon>Pseudonocardiaceae</taxon>
        <taxon>Prauserella</taxon>
    </lineage>
</organism>
<keyword evidence="2" id="KW-1185">Reference proteome</keyword>
<dbReference type="EMBL" id="VLJV01000001">
    <property type="protein sequence ID" value="TWH18634.1"/>
    <property type="molecule type" value="Genomic_DNA"/>
</dbReference>
<evidence type="ECO:0000313" key="2">
    <source>
        <dbReference type="Proteomes" id="UP000317303"/>
    </source>
</evidence>
<dbReference type="InterPro" id="IPR023393">
    <property type="entry name" value="START-like_dom_sf"/>
</dbReference>
<name>A0A660C8D7_9PSEU</name>
<gene>
    <name evidence="1" type="ORF">JD82_00455</name>
</gene>
<reference evidence="1 2" key="1">
    <citation type="submission" date="2019-07" db="EMBL/GenBank/DDBJ databases">
        <title>R&amp;d 2014.</title>
        <authorList>
            <person name="Klenk H.-P."/>
        </authorList>
    </citation>
    <scope>NUCLEOTIDE SEQUENCE [LARGE SCALE GENOMIC DNA]</scope>
    <source>
        <strain evidence="1 2">DSM 43194</strain>
    </source>
</reference>